<feature type="compositionally biased region" description="Basic and acidic residues" evidence="2">
    <location>
        <begin position="309"/>
        <end position="319"/>
    </location>
</feature>
<feature type="region of interest" description="Disordered" evidence="2">
    <location>
        <begin position="266"/>
        <end position="336"/>
    </location>
</feature>
<dbReference type="SUPFAM" id="SSF50630">
    <property type="entry name" value="Acid proteases"/>
    <property type="match status" value="1"/>
</dbReference>
<organism evidence="4 5">
    <name type="scientific">Diversispora epigaea</name>
    <dbReference type="NCBI Taxonomy" id="1348612"/>
    <lineage>
        <taxon>Eukaryota</taxon>
        <taxon>Fungi</taxon>
        <taxon>Fungi incertae sedis</taxon>
        <taxon>Mucoromycota</taxon>
        <taxon>Glomeromycotina</taxon>
        <taxon>Glomeromycetes</taxon>
        <taxon>Diversisporales</taxon>
        <taxon>Diversisporaceae</taxon>
        <taxon>Diversispora</taxon>
    </lineage>
</organism>
<feature type="compositionally biased region" description="Low complexity" evidence="2">
    <location>
        <begin position="230"/>
        <end position="251"/>
    </location>
</feature>
<gene>
    <name evidence="4" type="ORF">Glove_420g8</name>
</gene>
<feature type="compositionally biased region" description="Basic and acidic residues" evidence="2">
    <location>
        <begin position="266"/>
        <end position="276"/>
    </location>
</feature>
<dbReference type="InterPro" id="IPR036875">
    <property type="entry name" value="Znf_CCHC_sf"/>
</dbReference>
<evidence type="ECO:0000313" key="5">
    <source>
        <dbReference type="Proteomes" id="UP000266861"/>
    </source>
</evidence>
<dbReference type="SUPFAM" id="SSF57756">
    <property type="entry name" value="Retrovirus zinc finger-like domains"/>
    <property type="match status" value="2"/>
</dbReference>
<keyword evidence="1" id="KW-0479">Metal-binding</keyword>
<dbReference type="SMART" id="SM00343">
    <property type="entry name" value="ZnF_C2HC"/>
    <property type="match status" value="2"/>
</dbReference>
<feature type="domain" description="CCHC-type" evidence="3">
    <location>
        <begin position="254"/>
        <end position="267"/>
    </location>
</feature>
<comment type="caution">
    <text evidence="4">The sequence shown here is derived from an EMBL/GenBank/DDBJ whole genome shotgun (WGS) entry which is preliminary data.</text>
</comment>
<proteinExistence type="predicted"/>
<dbReference type="Proteomes" id="UP000266861">
    <property type="component" value="Unassembled WGS sequence"/>
</dbReference>
<dbReference type="InterPro" id="IPR021109">
    <property type="entry name" value="Peptidase_aspartic_dom_sf"/>
</dbReference>
<keyword evidence="1" id="KW-0862">Zinc</keyword>
<keyword evidence="1" id="KW-0863">Zinc-finger</keyword>
<protein>
    <recommendedName>
        <fullName evidence="3">CCHC-type domain-containing protein</fullName>
    </recommendedName>
</protein>
<feature type="compositionally biased region" description="Low complexity" evidence="2">
    <location>
        <begin position="80"/>
        <end position="100"/>
    </location>
</feature>
<dbReference type="OrthoDB" id="2285352at2759"/>
<dbReference type="GO" id="GO:0008270">
    <property type="term" value="F:zinc ion binding"/>
    <property type="evidence" value="ECO:0007669"/>
    <property type="project" value="UniProtKB-KW"/>
</dbReference>
<feature type="compositionally biased region" description="Polar residues" evidence="2">
    <location>
        <begin position="132"/>
        <end position="153"/>
    </location>
</feature>
<dbReference type="Pfam" id="PF00098">
    <property type="entry name" value="zf-CCHC"/>
    <property type="match status" value="2"/>
</dbReference>
<feature type="region of interest" description="Disordered" evidence="2">
    <location>
        <begin position="207"/>
        <end position="251"/>
    </location>
</feature>
<name>A0A397H409_9GLOM</name>
<feature type="compositionally biased region" description="Polar residues" evidence="2">
    <location>
        <begin position="320"/>
        <end position="336"/>
    </location>
</feature>
<evidence type="ECO:0000256" key="2">
    <source>
        <dbReference type="SAM" id="MobiDB-lite"/>
    </source>
</evidence>
<sequence length="567" mass="64152">MSNTLNEAVEKAKAFESAFSRREPIAAYSATRQPAHSTSVETALTKLTETISTMVNQYGRRENHPGNNYSRDNYQRENYPRNSYPRNNNSNNNNGNSNRPPIVCFNCGTLEHVMQECDRPRTRPDANRPGPTANNTGRNNPPNEPSTVQNLLNILTAMRTDEEPRKNNRNEGKPIAAYSATRQPAHSTSVETALTKLTETISTMVNQYGRRENHPGNNYSRDNYQRENYPRNSYPRNNNSNNNNGNSNRPPIVCFNCGTPGHVMRECDRPRTRPDANRPGPTANNTGRNNPPNEPSTVQNLLNILTAMRTDEEPRKNNRNEGSSRNTPRRNQQQSFFSIQDEKEELLYYHAKRKPRVERTDPIITRSKKRITNDPETEEVKEVNPEKLDEDMIEEMIQKIPKLGKTNIPKKTKRALPSRRKFVEEEFPQISSLNKAANITYGQLLRAVLNMRQELSKGLQKKKAAVKRKMKTHVSIQDPQKSTALYCDARAHGQPISLIIDSGSSGSVVSLHLLKKLGVKVERPSFINMINVHGESKRAICEITAFPFVVGGLCVPVDVVVTDAHSY</sequence>
<dbReference type="STRING" id="1348612.A0A397H409"/>
<feature type="region of interest" description="Disordered" evidence="2">
    <location>
        <begin position="118"/>
        <end position="189"/>
    </location>
</feature>
<dbReference type="GO" id="GO:0003676">
    <property type="term" value="F:nucleic acid binding"/>
    <property type="evidence" value="ECO:0007669"/>
    <property type="project" value="InterPro"/>
</dbReference>
<dbReference type="Gene3D" id="4.10.60.10">
    <property type="entry name" value="Zinc finger, CCHC-type"/>
    <property type="match status" value="1"/>
</dbReference>
<evidence type="ECO:0000313" key="4">
    <source>
        <dbReference type="EMBL" id="RHZ55140.1"/>
    </source>
</evidence>
<keyword evidence="5" id="KW-1185">Reference proteome</keyword>
<evidence type="ECO:0000259" key="3">
    <source>
        <dbReference type="PROSITE" id="PS50158"/>
    </source>
</evidence>
<dbReference type="InterPro" id="IPR001878">
    <property type="entry name" value="Znf_CCHC"/>
</dbReference>
<accession>A0A397H409</accession>
<feature type="compositionally biased region" description="Polar residues" evidence="2">
    <location>
        <begin position="180"/>
        <end position="189"/>
    </location>
</feature>
<dbReference type="Pfam" id="PF13650">
    <property type="entry name" value="Asp_protease_2"/>
    <property type="match status" value="1"/>
</dbReference>
<reference evidence="4 5" key="1">
    <citation type="submission" date="2018-08" db="EMBL/GenBank/DDBJ databases">
        <title>Genome and evolution of the arbuscular mycorrhizal fungus Diversispora epigaea (formerly Glomus versiforme) and its bacterial endosymbionts.</title>
        <authorList>
            <person name="Sun X."/>
            <person name="Fei Z."/>
            <person name="Harrison M."/>
        </authorList>
    </citation>
    <scope>NUCLEOTIDE SEQUENCE [LARGE SCALE GENOMIC DNA]</scope>
    <source>
        <strain evidence="4 5">IT104</strain>
    </source>
</reference>
<feature type="region of interest" description="Disordered" evidence="2">
    <location>
        <begin position="57"/>
        <end position="100"/>
    </location>
</feature>
<dbReference type="Gene3D" id="2.40.70.10">
    <property type="entry name" value="Acid Proteases"/>
    <property type="match status" value="1"/>
</dbReference>
<feature type="compositionally biased region" description="Polar residues" evidence="2">
    <location>
        <begin position="282"/>
        <end position="303"/>
    </location>
</feature>
<dbReference type="EMBL" id="PQFF01000372">
    <property type="protein sequence ID" value="RHZ55140.1"/>
    <property type="molecule type" value="Genomic_DNA"/>
</dbReference>
<dbReference type="AlphaFoldDB" id="A0A397H409"/>
<dbReference type="PROSITE" id="PS50158">
    <property type="entry name" value="ZF_CCHC"/>
    <property type="match status" value="1"/>
</dbReference>
<evidence type="ECO:0000256" key="1">
    <source>
        <dbReference type="PROSITE-ProRule" id="PRU00047"/>
    </source>
</evidence>
<feature type="compositionally biased region" description="Basic and acidic residues" evidence="2">
    <location>
        <begin position="159"/>
        <end position="172"/>
    </location>
</feature>